<dbReference type="Proteomes" id="UP000325302">
    <property type="component" value="Unassembled WGS sequence"/>
</dbReference>
<reference evidence="3 4" key="1">
    <citation type="submission" date="2019-03" db="EMBL/GenBank/DDBJ databases">
        <title>Nitrincola sp. nov. isolated from an Indian soda lake.</title>
        <authorList>
            <person name="Joshi A."/>
            <person name="Thite S.V."/>
            <person name="Joseph N."/>
            <person name="Dhotre D."/>
            <person name="Moorthy M."/>
            <person name="Shouche Y.S."/>
        </authorList>
    </citation>
    <scope>NUCLEOTIDE SEQUENCE [LARGE SCALE GENOMIC DNA]</scope>
    <source>
        <strain evidence="3 4">MEB193</strain>
    </source>
</reference>
<feature type="transmembrane region" description="Helical" evidence="1">
    <location>
        <begin position="47"/>
        <end position="66"/>
    </location>
</feature>
<dbReference type="Gene3D" id="1.20.144.10">
    <property type="entry name" value="Phosphatidic acid phosphatase type 2/haloperoxidase"/>
    <property type="match status" value="1"/>
</dbReference>
<dbReference type="Pfam" id="PF01569">
    <property type="entry name" value="PAP2"/>
    <property type="match status" value="1"/>
</dbReference>
<dbReference type="AlphaFoldDB" id="A0A5A9W6X3"/>
<evidence type="ECO:0000313" key="4">
    <source>
        <dbReference type="Proteomes" id="UP000325302"/>
    </source>
</evidence>
<keyword evidence="1" id="KW-0472">Membrane</keyword>
<comment type="caution">
    <text evidence="3">The sequence shown here is derived from an EMBL/GenBank/DDBJ whole genome shotgun (WGS) entry which is preliminary data.</text>
</comment>
<feature type="transmembrane region" description="Helical" evidence="1">
    <location>
        <begin position="12"/>
        <end position="35"/>
    </location>
</feature>
<evidence type="ECO:0000256" key="1">
    <source>
        <dbReference type="SAM" id="Phobius"/>
    </source>
</evidence>
<accession>A0A5A9W6X3</accession>
<dbReference type="InterPro" id="IPR036938">
    <property type="entry name" value="PAP2/HPO_sf"/>
</dbReference>
<dbReference type="SMART" id="SM00014">
    <property type="entry name" value="acidPPc"/>
    <property type="match status" value="1"/>
</dbReference>
<feature type="transmembrane region" description="Helical" evidence="1">
    <location>
        <begin position="100"/>
        <end position="118"/>
    </location>
</feature>
<feature type="transmembrane region" description="Helical" evidence="1">
    <location>
        <begin position="72"/>
        <end position="88"/>
    </location>
</feature>
<organism evidence="3 4">
    <name type="scientific">Nitrincola tapanii</name>
    <dbReference type="NCBI Taxonomy" id="1708751"/>
    <lineage>
        <taxon>Bacteria</taxon>
        <taxon>Pseudomonadati</taxon>
        <taxon>Pseudomonadota</taxon>
        <taxon>Gammaproteobacteria</taxon>
        <taxon>Oceanospirillales</taxon>
        <taxon>Oceanospirillaceae</taxon>
        <taxon>Nitrincola</taxon>
    </lineage>
</organism>
<dbReference type="SUPFAM" id="SSF48317">
    <property type="entry name" value="Acid phosphatase/Vanadium-dependent haloperoxidase"/>
    <property type="match status" value="1"/>
</dbReference>
<protein>
    <submittedName>
        <fullName evidence="3">Phosphatase PAP2 family protein</fullName>
    </submittedName>
</protein>
<keyword evidence="4" id="KW-1185">Reference proteome</keyword>
<evidence type="ECO:0000313" key="3">
    <source>
        <dbReference type="EMBL" id="KAA0876194.1"/>
    </source>
</evidence>
<evidence type="ECO:0000259" key="2">
    <source>
        <dbReference type="SMART" id="SM00014"/>
    </source>
</evidence>
<feature type="transmembrane region" description="Helical" evidence="1">
    <location>
        <begin position="167"/>
        <end position="192"/>
    </location>
</feature>
<dbReference type="CDD" id="cd01610">
    <property type="entry name" value="PAP2_like"/>
    <property type="match status" value="1"/>
</dbReference>
<dbReference type="EMBL" id="SMRS01000001">
    <property type="protein sequence ID" value="KAA0876194.1"/>
    <property type="molecule type" value="Genomic_DNA"/>
</dbReference>
<dbReference type="OrthoDB" id="8477781at2"/>
<keyword evidence="1" id="KW-1133">Transmembrane helix</keyword>
<feature type="domain" description="Phosphatidic acid phosphatase type 2/haloperoxidase" evidence="2">
    <location>
        <begin position="121"/>
        <end position="220"/>
    </location>
</feature>
<proteinExistence type="predicted"/>
<sequence length="263" mass="29365">MTPHTPVFSNQWQIKPLLTLHLIALVLMLSFIWPSGQDLWRSLDERIFLILNGSLAEGGTWAWFWAWANTRYKDLALAVVMLAFLVFPGPSFRAPQLQQALVGFLALILLLLPFRYVIYEIAKLLELSGPSPSLVLQPAYMLTELFPNISAKDASGRSFPGDHATVMVIWAGYLLWNSPLIGRLLALALTLFAILPRMVGGAHWFSDVAVGGLAIALPVLAWGFYSPLLLSFTLGLQRVFTPVFQIFGKLPLLKRLAFFRARS</sequence>
<dbReference type="InterPro" id="IPR000326">
    <property type="entry name" value="PAP2/HPO"/>
</dbReference>
<dbReference type="RefSeq" id="WP_149389448.1">
    <property type="nucleotide sequence ID" value="NZ_SMRS01000001.1"/>
</dbReference>
<name>A0A5A9W6X3_9GAMM</name>
<gene>
    <name evidence="3" type="ORF">E1H14_00155</name>
</gene>
<feature type="transmembrane region" description="Helical" evidence="1">
    <location>
        <begin position="204"/>
        <end position="225"/>
    </location>
</feature>
<keyword evidence="1" id="KW-0812">Transmembrane</keyword>